<dbReference type="Pfam" id="PF02365">
    <property type="entry name" value="NAM"/>
    <property type="match status" value="1"/>
</dbReference>
<dbReference type="GO" id="GO:0003677">
    <property type="term" value="F:DNA binding"/>
    <property type="evidence" value="ECO:0007669"/>
    <property type="project" value="UniProtKB-KW"/>
</dbReference>
<gene>
    <name evidence="6" type="ORF">NCGR_LOCUS38145</name>
</gene>
<dbReference type="AlphaFoldDB" id="A0A811QEM3"/>
<evidence type="ECO:0000313" key="6">
    <source>
        <dbReference type="EMBL" id="CAD6254542.1"/>
    </source>
</evidence>
<sequence>MEARRFGFGASMPPANKFDPTDEDIVAQYLLPRAAGVPNAYEHAVIDDDPYSCPPWELLRRHGHAGSDQAFFFVPPRDMARNAGRVSRVVSAAAPGGVGGVWRGQKGEDKALVIVRGDARGPELTVTFRRYNLSYYRKGDRRSSGWVMHEYHVVHPELRPGAVVARIKITERAKKMGKREQQLQEEDAVIARAAAALTPGPEQPGPSNYFVSESDYGHAAGNAFVASVVGEGSGDNFLQEDGSGCYFLQDDGGNGD</sequence>
<evidence type="ECO:0000259" key="5">
    <source>
        <dbReference type="PROSITE" id="PS51005"/>
    </source>
</evidence>
<comment type="caution">
    <text evidence="6">The sequence shown here is derived from an EMBL/GenBank/DDBJ whole genome shotgun (WGS) entry which is preliminary data.</text>
</comment>
<evidence type="ECO:0000256" key="4">
    <source>
        <dbReference type="ARBA" id="ARBA00023242"/>
    </source>
</evidence>
<keyword evidence="3" id="KW-0804">Transcription</keyword>
<evidence type="ECO:0000256" key="1">
    <source>
        <dbReference type="ARBA" id="ARBA00023015"/>
    </source>
</evidence>
<evidence type="ECO:0000256" key="2">
    <source>
        <dbReference type="ARBA" id="ARBA00023125"/>
    </source>
</evidence>
<evidence type="ECO:0000256" key="3">
    <source>
        <dbReference type="ARBA" id="ARBA00023163"/>
    </source>
</evidence>
<keyword evidence="4" id="KW-0539">Nucleus</keyword>
<accession>A0A811QEM3</accession>
<feature type="domain" description="NAC" evidence="5">
    <location>
        <begin position="12"/>
        <end position="170"/>
    </location>
</feature>
<dbReference type="Proteomes" id="UP000604825">
    <property type="component" value="Unassembled WGS sequence"/>
</dbReference>
<dbReference type="InterPro" id="IPR036093">
    <property type="entry name" value="NAC_dom_sf"/>
</dbReference>
<dbReference type="PANTHER" id="PTHR31719:SF88">
    <property type="entry name" value="OS07G0272700 PROTEIN"/>
    <property type="match status" value="1"/>
</dbReference>
<dbReference type="PANTHER" id="PTHR31719">
    <property type="entry name" value="NAC TRANSCRIPTION FACTOR 56"/>
    <property type="match status" value="1"/>
</dbReference>
<dbReference type="InterPro" id="IPR003441">
    <property type="entry name" value="NAC-dom"/>
</dbReference>
<dbReference type="Gene3D" id="2.170.150.80">
    <property type="entry name" value="NAC domain"/>
    <property type="match status" value="1"/>
</dbReference>
<dbReference type="GO" id="GO:0006355">
    <property type="term" value="P:regulation of DNA-templated transcription"/>
    <property type="evidence" value="ECO:0007669"/>
    <property type="project" value="InterPro"/>
</dbReference>
<reference evidence="6" key="1">
    <citation type="submission" date="2020-10" db="EMBL/GenBank/DDBJ databases">
        <authorList>
            <person name="Han B."/>
            <person name="Lu T."/>
            <person name="Zhao Q."/>
            <person name="Huang X."/>
            <person name="Zhao Y."/>
        </authorList>
    </citation>
    <scope>NUCLEOTIDE SEQUENCE</scope>
</reference>
<organism evidence="6 7">
    <name type="scientific">Miscanthus lutarioriparius</name>
    <dbReference type="NCBI Taxonomy" id="422564"/>
    <lineage>
        <taxon>Eukaryota</taxon>
        <taxon>Viridiplantae</taxon>
        <taxon>Streptophyta</taxon>
        <taxon>Embryophyta</taxon>
        <taxon>Tracheophyta</taxon>
        <taxon>Spermatophyta</taxon>
        <taxon>Magnoliopsida</taxon>
        <taxon>Liliopsida</taxon>
        <taxon>Poales</taxon>
        <taxon>Poaceae</taxon>
        <taxon>PACMAD clade</taxon>
        <taxon>Panicoideae</taxon>
        <taxon>Andropogonodae</taxon>
        <taxon>Andropogoneae</taxon>
        <taxon>Saccharinae</taxon>
        <taxon>Miscanthus</taxon>
    </lineage>
</organism>
<dbReference type="OrthoDB" id="694530at2759"/>
<keyword evidence="2" id="KW-0238">DNA-binding</keyword>
<dbReference type="PROSITE" id="PS51005">
    <property type="entry name" value="NAC"/>
    <property type="match status" value="1"/>
</dbReference>
<evidence type="ECO:0000313" key="7">
    <source>
        <dbReference type="Proteomes" id="UP000604825"/>
    </source>
</evidence>
<keyword evidence="1" id="KW-0805">Transcription regulation</keyword>
<keyword evidence="7" id="KW-1185">Reference proteome</keyword>
<proteinExistence type="predicted"/>
<protein>
    <recommendedName>
        <fullName evidence="5">NAC domain-containing protein</fullName>
    </recommendedName>
</protein>
<dbReference type="EMBL" id="CAJGYO010000009">
    <property type="protein sequence ID" value="CAD6254542.1"/>
    <property type="molecule type" value="Genomic_DNA"/>
</dbReference>
<dbReference type="SUPFAM" id="SSF101941">
    <property type="entry name" value="NAC domain"/>
    <property type="match status" value="1"/>
</dbReference>
<name>A0A811QEM3_9POAL</name>